<organism evidence="1 2">
    <name type="scientific">Persea americana</name>
    <name type="common">Avocado</name>
    <dbReference type="NCBI Taxonomy" id="3435"/>
    <lineage>
        <taxon>Eukaryota</taxon>
        <taxon>Viridiplantae</taxon>
        <taxon>Streptophyta</taxon>
        <taxon>Embryophyta</taxon>
        <taxon>Tracheophyta</taxon>
        <taxon>Spermatophyta</taxon>
        <taxon>Magnoliopsida</taxon>
        <taxon>Magnoliidae</taxon>
        <taxon>Laurales</taxon>
        <taxon>Lauraceae</taxon>
        <taxon>Persea</taxon>
    </lineage>
</organism>
<protein>
    <submittedName>
        <fullName evidence="1">Uncharacterized protein</fullName>
    </submittedName>
</protein>
<name>A0ACC2LP56_PERAE</name>
<keyword evidence="2" id="KW-1185">Reference proteome</keyword>
<comment type="caution">
    <text evidence="1">The sequence shown here is derived from an EMBL/GenBank/DDBJ whole genome shotgun (WGS) entry which is preliminary data.</text>
</comment>
<accession>A0ACC2LP56</accession>
<dbReference type="EMBL" id="CM056811">
    <property type="protein sequence ID" value="KAJ8635167.1"/>
    <property type="molecule type" value="Genomic_DNA"/>
</dbReference>
<evidence type="ECO:0000313" key="1">
    <source>
        <dbReference type="EMBL" id="KAJ8635167.1"/>
    </source>
</evidence>
<gene>
    <name evidence="1" type="ORF">MRB53_009434</name>
</gene>
<reference evidence="1 2" key="1">
    <citation type="journal article" date="2022" name="Hortic Res">
        <title>A haplotype resolved chromosomal level avocado genome allows analysis of novel avocado genes.</title>
        <authorList>
            <person name="Nath O."/>
            <person name="Fletcher S.J."/>
            <person name="Hayward A."/>
            <person name="Shaw L.M."/>
            <person name="Masouleh A.K."/>
            <person name="Furtado A."/>
            <person name="Henry R.J."/>
            <person name="Mitter N."/>
        </authorList>
    </citation>
    <scope>NUCLEOTIDE SEQUENCE [LARGE SCALE GENOMIC DNA]</scope>
    <source>
        <strain evidence="2">cv. Hass</strain>
    </source>
</reference>
<sequence length="239" mass="26808">MVEDSVLNLYGTSFPESLNIAELGCSSGANTLLVIKEMIDVTHERCSQLKCSMPELRLFLNDLPGNDFNTIFMSLPAFYDTLKEEKGLPLGTCFITGVPDNCNTCRKLISSKTAQSPDTHKRVLSAEDVQTVIERLGLDGFCEEAEQKKCRDCSVVDGVFQLLEDKEASMEELKEAFSVFDKNRDGFIDAEELQMVICGLEMNEGLKVEDCLKMIRPFDVNGDGKIDFNEFRNMLENIL</sequence>
<dbReference type="Proteomes" id="UP001234297">
    <property type="component" value="Chromosome 3"/>
</dbReference>
<evidence type="ECO:0000313" key="2">
    <source>
        <dbReference type="Proteomes" id="UP001234297"/>
    </source>
</evidence>
<proteinExistence type="predicted"/>